<evidence type="ECO:0000313" key="3">
    <source>
        <dbReference type="Proteomes" id="UP000278823"/>
    </source>
</evidence>
<dbReference type="Pfam" id="PF02661">
    <property type="entry name" value="Fic"/>
    <property type="match status" value="1"/>
</dbReference>
<evidence type="ECO:0000259" key="1">
    <source>
        <dbReference type="PROSITE" id="PS51459"/>
    </source>
</evidence>
<organism evidence="2 3">
    <name type="scientific">Rhizobium vallis</name>
    <dbReference type="NCBI Taxonomy" id="634290"/>
    <lineage>
        <taxon>Bacteria</taxon>
        <taxon>Pseudomonadati</taxon>
        <taxon>Pseudomonadota</taxon>
        <taxon>Alphaproteobacteria</taxon>
        <taxon>Hyphomicrobiales</taxon>
        <taxon>Rhizobiaceae</taxon>
        <taxon>Rhizobium/Agrobacterium group</taxon>
        <taxon>Rhizobium</taxon>
    </lineage>
</organism>
<sequence length="395" mass="43838">MSVRDDGESPILFEPLVVSDVVLRSNLNDLALSLAEKSAAFSSSLPPAIADALADLVRTVNCYYDLLIEGRNIQPVDVQQAILGNFRDDNERRDVQLEALAYVAVQRWIDNEDASPFSLKNICETHWRFYKALAQGLLLSTGENAETANAKPGALRTCDVRVGHRTAISPGAVPRFLTHMEETYDSGGRIDRILASAYGHHRLLWVQPFPEGNGRIARLLSHRALRSVLRTDGLWSVVRGLALRKREYRTLLQSCDEPSQAAVSREERGPLSEGAFADFTRFFIETCIDQIDFMSEIIQPHSLRGRALTWVQHEIKAGQLPRGAEMVVNAILYRGELDRGEVAILARASDRSARRVTAALIKSGVVTAESSRSTLRLSFPAGLAVRFFPELFPGD</sequence>
<dbReference type="RefSeq" id="WP_126922063.1">
    <property type="nucleotide sequence ID" value="NZ_ML133690.1"/>
</dbReference>
<dbReference type="PANTHER" id="PTHR13504">
    <property type="entry name" value="FIDO DOMAIN-CONTAINING PROTEIN DDB_G0283145"/>
    <property type="match status" value="1"/>
</dbReference>
<dbReference type="EMBL" id="RJTH01000005">
    <property type="protein sequence ID" value="RUM24380.1"/>
    <property type="molecule type" value="Genomic_DNA"/>
</dbReference>
<dbReference type="PROSITE" id="PS51459">
    <property type="entry name" value="FIDO"/>
    <property type="match status" value="1"/>
</dbReference>
<dbReference type="SUPFAM" id="SSF140931">
    <property type="entry name" value="Fic-like"/>
    <property type="match status" value="1"/>
</dbReference>
<feature type="domain" description="Fido" evidence="1">
    <location>
        <begin position="117"/>
        <end position="285"/>
    </location>
</feature>
<dbReference type="Proteomes" id="UP000278823">
    <property type="component" value="Unassembled WGS sequence"/>
</dbReference>
<reference evidence="3" key="1">
    <citation type="submission" date="2018-11" db="EMBL/GenBank/DDBJ databases">
        <title>Rhizobium chutanense sp. nov., isolated from root nodules of Phaseolus vulgaris in China.</title>
        <authorList>
            <person name="Huo Y."/>
        </authorList>
    </citation>
    <scope>NUCLEOTIDE SEQUENCE [LARGE SCALE GENOMIC DNA]</scope>
    <source>
        <strain evidence="3">CCBAU 65647</strain>
    </source>
</reference>
<dbReference type="AlphaFoldDB" id="A0A432PIX2"/>
<comment type="caution">
    <text evidence="2">The sequence shown here is derived from an EMBL/GenBank/DDBJ whole genome shotgun (WGS) entry which is preliminary data.</text>
</comment>
<dbReference type="Gene3D" id="1.10.3290.10">
    <property type="entry name" value="Fido-like domain"/>
    <property type="match status" value="1"/>
</dbReference>
<dbReference type="InterPro" id="IPR040198">
    <property type="entry name" value="Fido_containing"/>
</dbReference>
<name>A0A432PIX2_9HYPH</name>
<dbReference type="OrthoDB" id="9813719at2"/>
<keyword evidence="3" id="KW-1185">Reference proteome</keyword>
<dbReference type="InterPro" id="IPR036597">
    <property type="entry name" value="Fido-like_dom_sf"/>
</dbReference>
<evidence type="ECO:0000313" key="2">
    <source>
        <dbReference type="EMBL" id="RUM24380.1"/>
    </source>
</evidence>
<dbReference type="PANTHER" id="PTHR13504:SF38">
    <property type="entry name" value="FIDO DOMAIN-CONTAINING PROTEIN"/>
    <property type="match status" value="1"/>
</dbReference>
<proteinExistence type="predicted"/>
<protein>
    <submittedName>
        <fullName evidence="2">Fic family protein</fullName>
    </submittedName>
</protein>
<accession>A0A432PIX2</accession>
<dbReference type="InterPro" id="IPR003812">
    <property type="entry name" value="Fido"/>
</dbReference>
<gene>
    <name evidence="2" type="ORF">EFQ99_16480</name>
</gene>